<dbReference type="AlphaFoldDB" id="A0A917F9R0"/>
<evidence type="ECO:0000313" key="4">
    <source>
        <dbReference type="Proteomes" id="UP000637643"/>
    </source>
</evidence>
<dbReference type="PANTHER" id="PTHR22916">
    <property type="entry name" value="GLYCOSYLTRANSFERASE"/>
    <property type="match status" value="1"/>
</dbReference>
<dbReference type="SUPFAM" id="SSF53448">
    <property type="entry name" value="Nucleotide-diphospho-sugar transferases"/>
    <property type="match status" value="1"/>
</dbReference>
<dbReference type="Proteomes" id="UP000637643">
    <property type="component" value="Unassembled WGS sequence"/>
</dbReference>
<sequence length="310" mass="36483">MEAKISIIIPVYNREKTINKTLNSVLQQTFVDYEVIIIDDGSTDTTLKIIEEICSKDSRFSYLHQRNSGVATARNRGLSVSKGKYITFLDSDDFYENTFLMKMFNEINKNDDDICYCGSYRVTPKQKKKKKTKFLLNNLLQKYLLDTVFICTNAWMIKKDFLKKNGIVFLEGVSWGEDIEFFCEVLAATNKVSCVEEYLINYTAEFDNNNLSSYSTEKIDQDFKSIQRILKKKGMDRKDLKTALLNYRLSALITYRLCMAIENGTSENEMLEYYENYKKYIWVFSFNNGWRSLKLNYYKIKLFIKIKKLK</sequence>
<reference evidence="3" key="2">
    <citation type="submission" date="2020-09" db="EMBL/GenBank/DDBJ databases">
        <authorList>
            <person name="Sun Q."/>
            <person name="Zhou Y."/>
        </authorList>
    </citation>
    <scope>NUCLEOTIDE SEQUENCE</scope>
    <source>
        <strain evidence="3">CGMCC 1.16134</strain>
    </source>
</reference>
<dbReference type="Gene3D" id="3.90.550.10">
    <property type="entry name" value="Spore Coat Polysaccharide Biosynthesis Protein SpsA, Chain A"/>
    <property type="match status" value="1"/>
</dbReference>
<dbReference type="PANTHER" id="PTHR22916:SF3">
    <property type="entry name" value="UDP-GLCNAC:BETAGAL BETA-1,3-N-ACETYLGLUCOSAMINYLTRANSFERASE-LIKE PROTEIN 1"/>
    <property type="match status" value="1"/>
</dbReference>
<dbReference type="EMBL" id="BMKR01000001">
    <property type="protein sequence ID" value="GGF58886.1"/>
    <property type="molecule type" value="Genomic_DNA"/>
</dbReference>
<dbReference type="Pfam" id="PF00535">
    <property type="entry name" value="Glycos_transf_2"/>
    <property type="match status" value="1"/>
</dbReference>
<comment type="similarity">
    <text evidence="1">Belongs to the glycosyltransferase 2 family.</text>
</comment>
<dbReference type="InterPro" id="IPR029044">
    <property type="entry name" value="Nucleotide-diphossugar_trans"/>
</dbReference>
<dbReference type="GO" id="GO:0016758">
    <property type="term" value="F:hexosyltransferase activity"/>
    <property type="evidence" value="ECO:0007669"/>
    <property type="project" value="UniProtKB-ARBA"/>
</dbReference>
<accession>A0A917F9R0</accession>
<keyword evidence="4" id="KW-1185">Reference proteome</keyword>
<dbReference type="RefSeq" id="WP_189021581.1">
    <property type="nucleotide sequence ID" value="NZ_BMKR01000001.1"/>
</dbReference>
<comment type="caution">
    <text evidence="3">The sequence shown here is derived from an EMBL/GenBank/DDBJ whole genome shotgun (WGS) entry which is preliminary data.</text>
</comment>
<reference evidence="3" key="1">
    <citation type="journal article" date="2014" name="Int. J. Syst. Evol. Microbiol.">
        <title>Complete genome sequence of Corynebacterium casei LMG S-19264T (=DSM 44701T), isolated from a smear-ripened cheese.</title>
        <authorList>
            <consortium name="US DOE Joint Genome Institute (JGI-PGF)"/>
            <person name="Walter F."/>
            <person name="Albersmeier A."/>
            <person name="Kalinowski J."/>
            <person name="Ruckert C."/>
        </authorList>
    </citation>
    <scope>NUCLEOTIDE SEQUENCE</scope>
    <source>
        <strain evidence="3">CGMCC 1.16134</strain>
    </source>
</reference>
<protein>
    <submittedName>
        <fullName evidence="3">Beta-1,3-N-acetylglucosaminyltransferase</fullName>
    </submittedName>
</protein>
<proteinExistence type="inferred from homology"/>
<evidence type="ECO:0000256" key="1">
    <source>
        <dbReference type="ARBA" id="ARBA00006739"/>
    </source>
</evidence>
<feature type="domain" description="Glycosyltransferase 2-like" evidence="2">
    <location>
        <begin position="6"/>
        <end position="163"/>
    </location>
</feature>
<organism evidence="3 4">
    <name type="scientific">Paenibacillus albidus</name>
    <dbReference type="NCBI Taxonomy" id="2041023"/>
    <lineage>
        <taxon>Bacteria</taxon>
        <taxon>Bacillati</taxon>
        <taxon>Bacillota</taxon>
        <taxon>Bacilli</taxon>
        <taxon>Bacillales</taxon>
        <taxon>Paenibacillaceae</taxon>
        <taxon>Paenibacillus</taxon>
    </lineage>
</organism>
<evidence type="ECO:0000313" key="3">
    <source>
        <dbReference type="EMBL" id="GGF58886.1"/>
    </source>
</evidence>
<gene>
    <name evidence="3" type="ORF">GCM10010912_00090</name>
</gene>
<evidence type="ECO:0000259" key="2">
    <source>
        <dbReference type="Pfam" id="PF00535"/>
    </source>
</evidence>
<dbReference type="InterPro" id="IPR001173">
    <property type="entry name" value="Glyco_trans_2-like"/>
</dbReference>
<dbReference type="CDD" id="cd00761">
    <property type="entry name" value="Glyco_tranf_GTA_type"/>
    <property type="match status" value="1"/>
</dbReference>
<name>A0A917F9R0_9BACL</name>